<feature type="compositionally biased region" description="Low complexity" evidence="5">
    <location>
        <begin position="323"/>
        <end position="345"/>
    </location>
</feature>
<evidence type="ECO:0000256" key="4">
    <source>
        <dbReference type="PROSITE-ProRule" id="PRU00175"/>
    </source>
</evidence>
<dbReference type="KEGG" id="bdw:94337465"/>
<accession>A0AAD9UN83</accession>
<dbReference type="GO" id="GO:0008270">
    <property type="term" value="F:zinc ion binding"/>
    <property type="evidence" value="ECO:0007669"/>
    <property type="project" value="UniProtKB-KW"/>
</dbReference>
<proteinExistence type="predicted"/>
<feature type="compositionally biased region" description="Polar residues" evidence="5">
    <location>
        <begin position="239"/>
        <end position="255"/>
    </location>
</feature>
<evidence type="ECO:0000313" key="7">
    <source>
        <dbReference type="EMBL" id="KAK2194778.1"/>
    </source>
</evidence>
<evidence type="ECO:0000313" key="9">
    <source>
        <dbReference type="Proteomes" id="UP001214638"/>
    </source>
</evidence>
<evidence type="ECO:0000256" key="3">
    <source>
        <dbReference type="ARBA" id="ARBA00022833"/>
    </source>
</evidence>
<feature type="compositionally biased region" description="Polar residues" evidence="5">
    <location>
        <begin position="306"/>
        <end position="317"/>
    </location>
</feature>
<dbReference type="Gene3D" id="3.30.40.10">
    <property type="entry name" value="Zinc/RING finger domain, C3HC4 (zinc finger)"/>
    <property type="match status" value="1"/>
</dbReference>
<dbReference type="SUPFAM" id="SSF57850">
    <property type="entry name" value="RING/U-box"/>
    <property type="match status" value="1"/>
</dbReference>
<dbReference type="GO" id="GO:0005634">
    <property type="term" value="C:nucleus"/>
    <property type="evidence" value="ECO:0007669"/>
    <property type="project" value="TreeGrafter"/>
</dbReference>
<feature type="domain" description="RING-type" evidence="6">
    <location>
        <begin position="404"/>
        <end position="445"/>
    </location>
</feature>
<dbReference type="InterPro" id="IPR001841">
    <property type="entry name" value="Znf_RING"/>
</dbReference>
<dbReference type="RefSeq" id="XP_067802335.1">
    <property type="nucleotide sequence ID" value="XM_067948184.1"/>
</dbReference>
<evidence type="ECO:0000256" key="1">
    <source>
        <dbReference type="ARBA" id="ARBA00022723"/>
    </source>
</evidence>
<keyword evidence="2 4" id="KW-0863">Zinc-finger</keyword>
<reference evidence="8" key="1">
    <citation type="journal article" date="2023" name="Nat. Microbiol.">
        <title>Babesia duncani multi-omics identifies virulence factors and drug targets.</title>
        <authorList>
            <person name="Singh P."/>
            <person name="Lonardi S."/>
            <person name="Liang Q."/>
            <person name="Vydyam P."/>
            <person name="Khabirova E."/>
            <person name="Fang T."/>
            <person name="Gihaz S."/>
            <person name="Thekkiniath J."/>
            <person name="Munshi M."/>
            <person name="Abel S."/>
            <person name="Ciampossin L."/>
            <person name="Batugedara G."/>
            <person name="Gupta M."/>
            <person name="Lu X.M."/>
            <person name="Lenz T."/>
            <person name="Chakravarty S."/>
            <person name="Cornillot E."/>
            <person name="Hu Y."/>
            <person name="Ma W."/>
            <person name="Gonzalez L.M."/>
            <person name="Sanchez S."/>
            <person name="Estrada K."/>
            <person name="Sanchez-Flores A."/>
            <person name="Montero E."/>
            <person name="Harb O.S."/>
            <person name="Le Roch K.G."/>
            <person name="Mamoun C.B."/>
        </authorList>
    </citation>
    <scope>NUCLEOTIDE SEQUENCE</scope>
    <source>
        <strain evidence="8">WA1</strain>
    </source>
</reference>
<dbReference type="GO" id="GO:0061630">
    <property type="term" value="F:ubiquitin protein ligase activity"/>
    <property type="evidence" value="ECO:0007669"/>
    <property type="project" value="TreeGrafter"/>
</dbReference>
<dbReference type="InterPro" id="IPR013083">
    <property type="entry name" value="Znf_RING/FYVE/PHD"/>
</dbReference>
<comment type="caution">
    <text evidence="8">The sequence shown here is derived from an EMBL/GenBank/DDBJ whole genome shotgun (WGS) entry which is preliminary data.</text>
</comment>
<keyword evidence="3" id="KW-0862">Zinc</keyword>
<evidence type="ECO:0000313" key="8">
    <source>
        <dbReference type="EMBL" id="KAK2195492.1"/>
    </source>
</evidence>
<feature type="region of interest" description="Disordered" evidence="5">
    <location>
        <begin position="301"/>
        <end position="347"/>
    </location>
</feature>
<dbReference type="PANTHER" id="PTHR45931:SF3">
    <property type="entry name" value="RING ZINC FINGER-CONTAINING PROTEIN"/>
    <property type="match status" value="1"/>
</dbReference>
<dbReference type="GeneID" id="94337465"/>
<dbReference type="SMART" id="SM00184">
    <property type="entry name" value="RING"/>
    <property type="match status" value="1"/>
</dbReference>
<dbReference type="AlphaFoldDB" id="A0AAD9UN83"/>
<dbReference type="Proteomes" id="UP001214638">
    <property type="component" value="Unassembled WGS sequence"/>
</dbReference>
<dbReference type="PANTHER" id="PTHR45931">
    <property type="entry name" value="SI:CH211-59O9.10"/>
    <property type="match status" value="1"/>
</dbReference>
<evidence type="ECO:0000256" key="5">
    <source>
        <dbReference type="SAM" id="MobiDB-lite"/>
    </source>
</evidence>
<evidence type="ECO:0000259" key="6">
    <source>
        <dbReference type="PROSITE" id="PS50089"/>
    </source>
</evidence>
<dbReference type="InterPro" id="IPR051834">
    <property type="entry name" value="RING_finger_E3_ligase"/>
</dbReference>
<dbReference type="PROSITE" id="PS50089">
    <property type="entry name" value="ZF_RING_2"/>
    <property type="match status" value="1"/>
</dbReference>
<organism evidence="8 9">
    <name type="scientific">Babesia duncani</name>
    <dbReference type="NCBI Taxonomy" id="323732"/>
    <lineage>
        <taxon>Eukaryota</taxon>
        <taxon>Sar</taxon>
        <taxon>Alveolata</taxon>
        <taxon>Apicomplexa</taxon>
        <taxon>Aconoidasida</taxon>
        <taxon>Piroplasmida</taxon>
        <taxon>Babesiidae</taxon>
        <taxon>Babesia</taxon>
    </lineage>
</organism>
<sequence>MASPLQRHLSRRETFDSAVSQTPRRIAIPESVCNEYRDVTSCLPFESSPCIIGVDDPGLIQHIPSQFYHPHYANSARQVEGTSENRTPLFQSSRQSNEGIRTITQLEYMTGGPSSVGHQHVSGATTPLTASTAATSLTQNRATIENGPFYASGESSSFGYSPRNGHLSDLYVHRPHPPPPFHPHFTDERIHGLSQMSSRHQAHAMRHVLALHQLKRHHDLIMQRGDELIHQLGTMHTSCAPRSTASTPRNVQRTASGRVGSGNYFRNISDTIMSRVGVPSTERLEQINRLQNELRIYYDSLRSPGSAPQSSRVSQRMASADLRQSQSMSNSSNTMGTSSSSTRMTPRGVLSMYPSPRSINISESSQESYFNVGSGLPLGLIEAFPISRFQSNVSETCEEDRKTCTICLENFVHDEIIRRLPCTHAYHTSCIDAWLLRSKNCPICKCDCSSVLL</sequence>
<dbReference type="GO" id="GO:0006511">
    <property type="term" value="P:ubiquitin-dependent protein catabolic process"/>
    <property type="evidence" value="ECO:0007669"/>
    <property type="project" value="TreeGrafter"/>
</dbReference>
<name>A0AAD9UN83_9APIC</name>
<feature type="region of interest" description="Disordered" evidence="5">
    <location>
        <begin position="239"/>
        <end position="258"/>
    </location>
</feature>
<evidence type="ECO:0000256" key="2">
    <source>
        <dbReference type="ARBA" id="ARBA00022771"/>
    </source>
</evidence>
<keyword evidence="9" id="KW-1185">Reference proteome</keyword>
<keyword evidence="1" id="KW-0479">Metal-binding</keyword>
<dbReference type="EMBL" id="JALLKP010000004">
    <property type="protein sequence ID" value="KAK2195492.1"/>
    <property type="molecule type" value="Genomic_DNA"/>
</dbReference>
<protein>
    <submittedName>
        <fullName evidence="8">Bifunctional Zinc finger</fullName>
    </submittedName>
</protein>
<gene>
    <name evidence="8" type="ORF">BdWA1_003168</name>
    <name evidence="7" type="ORF">BdWA1_003750</name>
</gene>
<dbReference type="EMBL" id="JALLKP010000047">
    <property type="protein sequence ID" value="KAK2194778.1"/>
    <property type="molecule type" value="Genomic_DNA"/>
</dbReference>
<dbReference type="Pfam" id="PF13639">
    <property type="entry name" value="zf-RING_2"/>
    <property type="match status" value="1"/>
</dbReference>